<dbReference type="CDD" id="cd04301">
    <property type="entry name" value="NAT_SF"/>
    <property type="match status" value="1"/>
</dbReference>
<feature type="domain" description="N-acetyltransferase" evidence="1">
    <location>
        <begin position="1"/>
        <end position="143"/>
    </location>
</feature>
<dbReference type="AlphaFoldDB" id="A0A1G9MPT2"/>
<accession>A0A1G9MPT2</accession>
<organism evidence="2 3">
    <name type="scientific">Daejeonella rubra</name>
    <dbReference type="NCBI Taxonomy" id="990371"/>
    <lineage>
        <taxon>Bacteria</taxon>
        <taxon>Pseudomonadati</taxon>
        <taxon>Bacteroidota</taxon>
        <taxon>Sphingobacteriia</taxon>
        <taxon>Sphingobacteriales</taxon>
        <taxon>Sphingobacteriaceae</taxon>
        <taxon>Daejeonella</taxon>
    </lineage>
</organism>
<name>A0A1G9MPT2_9SPHI</name>
<keyword evidence="3" id="KW-1185">Reference proteome</keyword>
<protein>
    <submittedName>
        <fullName evidence="2">Acetyltransferase (GNAT) domain-containing protein</fullName>
    </submittedName>
</protein>
<sequence length="143" mass="16079">MIKFISSQDTLALRSPVLRDGAEPELCSFEGDDDELSFHLGYFKDDIQVCVASFHQQGREGFSGTGYQLRGMATLPSFQGMGIGNQLVNFSIVYLRGLKANYLWCNARKAAFRFYTGLGFEFISEEFEIPGIGPHRAMYVKIQ</sequence>
<dbReference type="OrthoDB" id="2352823at2"/>
<proteinExistence type="predicted"/>
<dbReference type="EMBL" id="FNHH01000002">
    <property type="protein sequence ID" value="SDL76103.1"/>
    <property type="molecule type" value="Genomic_DNA"/>
</dbReference>
<dbReference type="STRING" id="990371.SAMN05421813_10262"/>
<evidence type="ECO:0000313" key="2">
    <source>
        <dbReference type="EMBL" id="SDL76103.1"/>
    </source>
</evidence>
<dbReference type="Pfam" id="PF00583">
    <property type="entry name" value="Acetyltransf_1"/>
    <property type="match status" value="1"/>
</dbReference>
<gene>
    <name evidence="2" type="ORF">SAMN05421813_10262</name>
</gene>
<keyword evidence="2" id="KW-0808">Transferase</keyword>
<dbReference type="InterPro" id="IPR000182">
    <property type="entry name" value="GNAT_dom"/>
</dbReference>
<evidence type="ECO:0000313" key="3">
    <source>
        <dbReference type="Proteomes" id="UP000199226"/>
    </source>
</evidence>
<dbReference type="RefSeq" id="WP_090698616.1">
    <property type="nucleotide sequence ID" value="NZ_FNHH01000002.1"/>
</dbReference>
<reference evidence="3" key="1">
    <citation type="submission" date="2016-10" db="EMBL/GenBank/DDBJ databases">
        <authorList>
            <person name="Varghese N."/>
            <person name="Submissions S."/>
        </authorList>
    </citation>
    <scope>NUCLEOTIDE SEQUENCE [LARGE SCALE GENOMIC DNA]</scope>
    <source>
        <strain evidence="3">DSM 24536</strain>
    </source>
</reference>
<dbReference type="GO" id="GO:0016747">
    <property type="term" value="F:acyltransferase activity, transferring groups other than amino-acyl groups"/>
    <property type="evidence" value="ECO:0007669"/>
    <property type="project" value="InterPro"/>
</dbReference>
<evidence type="ECO:0000259" key="1">
    <source>
        <dbReference type="PROSITE" id="PS51186"/>
    </source>
</evidence>
<dbReference type="PROSITE" id="PS51186">
    <property type="entry name" value="GNAT"/>
    <property type="match status" value="1"/>
</dbReference>
<dbReference type="SUPFAM" id="SSF55729">
    <property type="entry name" value="Acyl-CoA N-acyltransferases (Nat)"/>
    <property type="match status" value="1"/>
</dbReference>
<dbReference type="InterPro" id="IPR016181">
    <property type="entry name" value="Acyl_CoA_acyltransferase"/>
</dbReference>
<dbReference type="Gene3D" id="3.40.630.30">
    <property type="match status" value="1"/>
</dbReference>
<dbReference type="Proteomes" id="UP000199226">
    <property type="component" value="Unassembled WGS sequence"/>
</dbReference>